<proteinExistence type="predicted"/>
<evidence type="ECO:0000313" key="2">
    <source>
        <dbReference type="Proteomes" id="UP000011770"/>
    </source>
</evidence>
<comment type="caution">
    <text evidence="1">The sequence shown here is derived from an EMBL/GenBank/DDBJ whole genome shotgun (WGS) entry which is preliminary data.</text>
</comment>
<name>M3H0F2_9LEPT</name>
<sequence>MVPTPKTSLVVIALEAEQIKIPETKKRKLLIGNERATRLKLNREIIDEQSPKPAA</sequence>
<protein>
    <submittedName>
        <fullName evidence="1">Uncharacterized protein</fullName>
    </submittedName>
</protein>
<gene>
    <name evidence="1" type="ORF">LEP1GSC188_3379</name>
</gene>
<organism evidence="1 2">
    <name type="scientific">Leptospira weilii serovar Topaz str. LT2116</name>
    <dbReference type="NCBI Taxonomy" id="1088540"/>
    <lineage>
        <taxon>Bacteria</taxon>
        <taxon>Pseudomonadati</taxon>
        <taxon>Spirochaetota</taxon>
        <taxon>Spirochaetia</taxon>
        <taxon>Leptospirales</taxon>
        <taxon>Leptospiraceae</taxon>
        <taxon>Leptospira</taxon>
    </lineage>
</organism>
<evidence type="ECO:0000313" key="1">
    <source>
        <dbReference type="EMBL" id="EMF82215.1"/>
    </source>
</evidence>
<accession>M3H0F2</accession>
<dbReference type="Proteomes" id="UP000011770">
    <property type="component" value="Unassembled WGS sequence"/>
</dbReference>
<reference evidence="1 2" key="1">
    <citation type="submission" date="2013-01" db="EMBL/GenBank/DDBJ databases">
        <authorList>
            <person name="Harkins D.M."/>
            <person name="Durkin A.S."/>
            <person name="Brinkac L.M."/>
            <person name="Haft D.H."/>
            <person name="Selengut J.D."/>
            <person name="Sanka R."/>
            <person name="DePew J."/>
            <person name="Purushe J."/>
            <person name="Tulsiani S.M."/>
            <person name="Graham G.C."/>
            <person name="Burns M.-A."/>
            <person name="Dohnt M.F."/>
            <person name="Smythe L.D."/>
            <person name="McKay D.B."/>
            <person name="Craig S.B."/>
            <person name="Vinetz J.M."/>
            <person name="Sutton G.G."/>
            <person name="Nierman W.C."/>
            <person name="Fouts D.E."/>
        </authorList>
    </citation>
    <scope>NUCLEOTIDE SEQUENCE [LARGE SCALE GENOMIC DNA]</scope>
    <source>
        <strain evidence="1 2">LT2116</strain>
    </source>
</reference>
<dbReference type="EMBL" id="AHOR02000026">
    <property type="protein sequence ID" value="EMF82215.1"/>
    <property type="molecule type" value="Genomic_DNA"/>
</dbReference>
<dbReference type="AlphaFoldDB" id="M3H0F2"/>